<reference evidence="1 2" key="1">
    <citation type="submission" date="2020-08" db="EMBL/GenBank/DDBJ databases">
        <title>Genomic Encyclopedia of Type Strains, Phase IV (KMG-IV): sequencing the most valuable type-strain genomes for metagenomic binning, comparative biology and taxonomic classification.</title>
        <authorList>
            <person name="Goeker M."/>
        </authorList>
    </citation>
    <scope>NUCLEOTIDE SEQUENCE [LARGE SCALE GENOMIC DNA]</scope>
    <source>
        <strain evidence="1 2">DSM 24661</strain>
    </source>
</reference>
<dbReference type="SUPFAM" id="SSF75169">
    <property type="entry name" value="DsrEFH-like"/>
    <property type="match status" value="1"/>
</dbReference>
<keyword evidence="2" id="KW-1185">Reference proteome</keyword>
<dbReference type="Pfam" id="PF02635">
    <property type="entry name" value="DsrE"/>
    <property type="match status" value="1"/>
</dbReference>
<organism evidence="1 2">
    <name type="scientific">Pectinatus brassicae</name>
    <dbReference type="NCBI Taxonomy" id="862415"/>
    <lineage>
        <taxon>Bacteria</taxon>
        <taxon>Bacillati</taxon>
        <taxon>Bacillota</taxon>
        <taxon>Negativicutes</taxon>
        <taxon>Selenomonadales</taxon>
        <taxon>Selenomonadaceae</taxon>
        <taxon>Pectinatus</taxon>
    </lineage>
</organism>
<name>A0A840UJW2_9FIRM</name>
<dbReference type="PANTHER" id="PTHR37691">
    <property type="entry name" value="BLR3518 PROTEIN"/>
    <property type="match status" value="1"/>
</dbReference>
<evidence type="ECO:0008006" key="3">
    <source>
        <dbReference type="Google" id="ProtNLM"/>
    </source>
</evidence>
<evidence type="ECO:0000313" key="2">
    <source>
        <dbReference type="Proteomes" id="UP000559117"/>
    </source>
</evidence>
<dbReference type="PANTHER" id="PTHR37691:SF1">
    <property type="entry name" value="BLR3518 PROTEIN"/>
    <property type="match status" value="1"/>
</dbReference>
<evidence type="ECO:0000313" key="1">
    <source>
        <dbReference type="EMBL" id="MBB5337289.1"/>
    </source>
</evidence>
<dbReference type="InterPro" id="IPR003787">
    <property type="entry name" value="Sulphur_relay_DsrE/F-like"/>
</dbReference>
<dbReference type="RefSeq" id="WP_196611175.1">
    <property type="nucleotide sequence ID" value="NZ_JACHFH010000041.1"/>
</dbReference>
<dbReference type="EMBL" id="JACHFH010000041">
    <property type="protein sequence ID" value="MBB5337289.1"/>
    <property type="molecule type" value="Genomic_DNA"/>
</dbReference>
<dbReference type="AlphaFoldDB" id="A0A840UJW2"/>
<proteinExistence type="predicted"/>
<accession>A0A840UJW2</accession>
<sequence length="114" mass="12719">MLKVVIHIDEFDKWQMVINNIKNFIADVGDNGGKIAVVVNGAAVNISLSKTDKGILTEMEKLTKKHIQWYFCKNALVGNGIDFKSLPEYIIVVPAGITKLIELQNKEGFAYIKP</sequence>
<protein>
    <recommendedName>
        <fullName evidence="3">DsrE/DsrF-like family protein</fullName>
    </recommendedName>
</protein>
<gene>
    <name evidence="1" type="ORF">HNR32_002449</name>
</gene>
<dbReference type="InterPro" id="IPR027396">
    <property type="entry name" value="DsrEFH-like"/>
</dbReference>
<comment type="caution">
    <text evidence="1">The sequence shown here is derived from an EMBL/GenBank/DDBJ whole genome shotgun (WGS) entry which is preliminary data.</text>
</comment>
<dbReference type="Gene3D" id="3.40.1260.10">
    <property type="entry name" value="DsrEFH-like"/>
    <property type="match status" value="1"/>
</dbReference>
<dbReference type="Proteomes" id="UP000559117">
    <property type="component" value="Unassembled WGS sequence"/>
</dbReference>